<dbReference type="GO" id="GO:0003723">
    <property type="term" value="F:RNA binding"/>
    <property type="evidence" value="ECO:0007669"/>
    <property type="project" value="UniProtKB-UniRule"/>
</dbReference>
<dbReference type="Proteomes" id="UP000070456">
    <property type="component" value="Unassembled WGS sequence"/>
</dbReference>
<evidence type="ECO:0000256" key="2">
    <source>
        <dbReference type="ARBA" id="ARBA00022552"/>
    </source>
</evidence>
<name>A0A140L0R8_9FIRM</name>
<comment type="subcellular location">
    <subcellularLocation>
        <location evidence="7">Cytoplasm</location>
    </subcellularLocation>
</comment>
<keyword evidence="5 7" id="KW-0949">S-adenosyl-L-methionine</keyword>
<dbReference type="NCBIfam" id="TIGR00755">
    <property type="entry name" value="ksgA"/>
    <property type="match status" value="1"/>
</dbReference>
<dbReference type="InterPro" id="IPR001737">
    <property type="entry name" value="KsgA/Erm"/>
</dbReference>
<feature type="binding site" evidence="7 8">
    <location>
        <position position="125"/>
    </location>
    <ligand>
        <name>S-adenosyl-L-methionine</name>
        <dbReference type="ChEBI" id="CHEBI:59789"/>
    </ligand>
</feature>
<comment type="function">
    <text evidence="7">Specifically dimethylates two adjacent adenosines (A1518 and A1519) in the loop of a conserved hairpin near the 3'-end of 16S rRNA in the 30S particle. May play a critical role in biogenesis of 30S subunits.</text>
</comment>
<evidence type="ECO:0000256" key="7">
    <source>
        <dbReference type="HAMAP-Rule" id="MF_00607"/>
    </source>
</evidence>
<comment type="similarity">
    <text evidence="7">Belongs to the class I-like SAM-binding methyltransferase superfamily. rRNA adenine N(6)-methyltransferase family. RsmA subfamily.</text>
</comment>
<dbReference type="EMBL" id="LOEE01000062">
    <property type="protein sequence ID" value="KXG74143.1"/>
    <property type="molecule type" value="Genomic_DNA"/>
</dbReference>
<dbReference type="STRING" id="520762.AN619_25620"/>
<keyword evidence="11" id="KW-1185">Reference proteome</keyword>
<reference evidence="10 11" key="1">
    <citation type="submission" date="2015-12" db="EMBL/GenBank/DDBJ databases">
        <title>Draft genome sequence of the thermoanaerobe Thermotalea metallivorans, an isolate from the runoff channel of the Great Artesian Basin, Australia.</title>
        <authorList>
            <person name="Patel B.K."/>
        </authorList>
    </citation>
    <scope>NUCLEOTIDE SEQUENCE [LARGE SCALE GENOMIC DNA]</scope>
    <source>
        <strain evidence="10 11">B2-1</strain>
    </source>
</reference>
<evidence type="ECO:0000256" key="8">
    <source>
        <dbReference type="PROSITE-ProRule" id="PRU01026"/>
    </source>
</evidence>
<feature type="binding site" evidence="7 8">
    <location>
        <position position="101"/>
    </location>
    <ligand>
        <name>S-adenosyl-L-methionine</name>
        <dbReference type="ChEBI" id="CHEBI:59789"/>
    </ligand>
</feature>
<keyword evidence="2 7" id="KW-0698">rRNA processing</keyword>
<dbReference type="PROSITE" id="PS01131">
    <property type="entry name" value="RRNA_A_DIMETH"/>
    <property type="match status" value="1"/>
</dbReference>
<dbReference type="GO" id="GO:0052908">
    <property type="term" value="F:16S rRNA (adenine(1518)-N(6)/adenine(1519)-N(6))-dimethyltransferase activity"/>
    <property type="evidence" value="ECO:0007669"/>
    <property type="project" value="UniProtKB-EC"/>
</dbReference>
<evidence type="ECO:0000256" key="4">
    <source>
        <dbReference type="ARBA" id="ARBA00022679"/>
    </source>
</evidence>
<dbReference type="Gene3D" id="3.40.50.150">
    <property type="entry name" value="Vaccinia Virus protein VP39"/>
    <property type="match status" value="1"/>
</dbReference>
<protein>
    <recommendedName>
        <fullName evidence="7">Ribosomal RNA small subunit methyltransferase A</fullName>
        <ecNumber evidence="7">2.1.1.182</ecNumber>
    </recommendedName>
    <alternativeName>
        <fullName evidence="7">16S rRNA (adenine(1518)-N(6)/adenine(1519)-N(6))-dimethyltransferase</fullName>
    </alternativeName>
    <alternativeName>
        <fullName evidence="7">16S rRNA dimethyladenosine transferase</fullName>
    </alternativeName>
    <alternativeName>
        <fullName evidence="7">16S rRNA dimethylase</fullName>
    </alternativeName>
    <alternativeName>
        <fullName evidence="7">S-adenosylmethionine-6-N', N'-adenosyl(rRNA) dimethyltransferase</fullName>
    </alternativeName>
</protein>
<keyword evidence="1 7" id="KW-0963">Cytoplasm</keyword>
<dbReference type="Pfam" id="PF00398">
    <property type="entry name" value="RrnaAD"/>
    <property type="match status" value="1"/>
</dbReference>
<dbReference type="HAMAP" id="MF_00607">
    <property type="entry name" value="16SrRNA_methyltr_A"/>
    <property type="match status" value="1"/>
</dbReference>
<evidence type="ECO:0000256" key="1">
    <source>
        <dbReference type="ARBA" id="ARBA00022490"/>
    </source>
</evidence>
<dbReference type="PATRIC" id="fig|520762.4.peg.2829"/>
<feature type="binding site" evidence="7 8">
    <location>
        <position position="28"/>
    </location>
    <ligand>
        <name>S-adenosyl-L-methionine</name>
        <dbReference type="ChEBI" id="CHEBI:59789"/>
    </ligand>
</feature>
<feature type="binding site" evidence="7 8">
    <location>
        <position position="55"/>
    </location>
    <ligand>
        <name>S-adenosyl-L-methionine</name>
        <dbReference type="ChEBI" id="CHEBI:59789"/>
    </ligand>
</feature>
<feature type="binding site" evidence="7 8">
    <location>
        <position position="30"/>
    </location>
    <ligand>
        <name>S-adenosyl-L-methionine</name>
        <dbReference type="ChEBI" id="CHEBI:59789"/>
    </ligand>
</feature>
<proteinExistence type="inferred from homology"/>
<dbReference type="InterPro" id="IPR023165">
    <property type="entry name" value="rRNA_Ade_diMease-like_C"/>
</dbReference>
<gene>
    <name evidence="7 10" type="primary">rsmA</name>
    <name evidence="7" type="synonym">ksgA</name>
    <name evidence="10" type="ORF">AN619_25620</name>
</gene>
<dbReference type="InterPro" id="IPR020598">
    <property type="entry name" value="rRNA_Ade_methylase_Trfase_N"/>
</dbReference>
<dbReference type="InterPro" id="IPR029063">
    <property type="entry name" value="SAM-dependent_MTases_sf"/>
</dbReference>
<sequence>MEKLVSPKVTKEIVERYGFKFSKSLGQNFLIDENILYKIIDGAEISKEDGVIEIGPGIGTLTQVLAERAGKVVAVEIDKNLLPILEETLREADNVEVIHQDVLKLDLHGLIRDKFEGKPVKVIANLPYYVTTPIIMKFLEERIPVSSMVVMIQKEVADRMQAKPGTKDYGALSVAVQYYCEPRMITKVPKSVFIPQPKVESTVIQLKVLENPKVKVKDERLLFDIVRAAFGKRRKTLLNALSSSNLGLDKEKIKEILSKSNIQEERRGETLTIEEFAYLADCIFAYRGQK</sequence>
<dbReference type="CDD" id="cd02440">
    <property type="entry name" value="AdoMet_MTases"/>
    <property type="match status" value="1"/>
</dbReference>
<dbReference type="FunFam" id="3.40.50.150:FF:000023">
    <property type="entry name" value="Ribosomal RNA small subunit methyltransferase A"/>
    <property type="match status" value="1"/>
</dbReference>
<dbReference type="InterPro" id="IPR020596">
    <property type="entry name" value="rRNA_Ade_Mease_Trfase_CS"/>
</dbReference>
<accession>A0A140L0R8</accession>
<evidence type="ECO:0000259" key="9">
    <source>
        <dbReference type="SMART" id="SM00650"/>
    </source>
</evidence>
<dbReference type="AlphaFoldDB" id="A0A140L0R8"/>
<evidence type="ECO:0000313" key="10">
    <source>
        <dbReference type="EMBL" id="KXG74143.1"/>
    </source>
</evidence>
<organism evidence="10 11">
    <name type="scientific">Thermotalea metallivorans</name>
    <dbReference type="NCBI Taxonomy" id="520762"/>
    <lineage>
        <taxon>Bacteria</taxon>
        <taxon>Bacillati</taxon>
        <taxon>Bacillota</taxon>
        <taxon>Clostridia</taxon>
        <taxon>Peptostreptococcales</taxon>
        <taxon>Thermotaleaceae</taxon>
        <taxon>Thermotalea</taxon>
    </lineage>
</organism>
<dbReference type="PROSITE" id="PS51689">
    <property type="entry name" value="SAM_RNA_A_N6_MT"/>
    <property type="match status" value="1"/>
</dbReference>
<dbReference type="InterPro" id="IPR011530">
    <property type="entry name" value="rRNA_adenine_dimethylase"/>
</dbReference>
<dbReference type="RefSeq" id="WP_068557526.1">
    <property type="nucleotide sequence ID" value="NZ_LOEE01000062.1"/>
</dbReference>
<keyword evidence="3 7" id="KW-0489">Methyltransferase</keyword>
<comment type="catalytic activity">
    <reaction evidence="7">
        <text>adenosine(1518)/adenosine(1519) in 16S rRNA + 4 S-adenosyl-L-methionine = N(6)-dimethyladenosine(1518)/N(6)-dimethyladenosine(1519) in 16S rRNA + 4 S-adenosyl-L-homocysteine + 4 H(+)</text>
        <dbReference type="Rhea" id="RHEA:19609"/>
        <dbReference type="Rhea" id="RHEA-COMP:10232"/>
        <dbReference type="Rhea" id="RHEA-COMP:10233"/>
        <dbReference type="ChEBI" id="CHEBI:15378"/>
        <dbReference type="ChEBI" id="CHEBI:57856"/>
        <dbReference type="ChEBI" id="CHEBI:59789"/>
        <dbReference type="ChEBI" id="CHEBI:74411"/>
        <dbReference type="ChEBI" id="CHEBI:74493"/>
        <dbReference type="EC" id="2.1.1.182"/>
    </reaction>
</comment>
<feature type="domain" description="Ribosomal RNA adenine methylase transferase N-terminal" evidence="9">
    <location>
        <begin position="35"/>
        <end position="210"/>
    </location>
</feature>
<dbReference type="EC" id="2.1.1.182" evidence="7"/>
<comment type="caution">
    <text evidence="10">The sequence shown here is derived from an EMBL/GenBank/DDBJ whole genome shotgun (WGS) entry which is preliminary data.</text>
</comment>
<evidence type="ECO:0000256" key="5">
    <source>
        <dbReference type="ARBA" id="ARBA00022691"/>
    </source>
</evidence>
<evidence type="ECO:0000256" key="3">
    <source>
        <dbReference type="ARBA" id="ARBA00022603"/>
    </source>
</evidence>
<feature type="binding site" evidence="7 8">
    <location>
        <position position="76"/>
    </location>
    <ligand>
        <name>S-adenosyl-L-methionine</name>
        <dbReference type="ChEBI" id="CHEBI:59789"/>
    </ligand>
</feature>
<evidence type="ECO:0000313" key="11">
    <source>
        <dbReference type="Proteomes" id="UP000070456"/>
    </source>
</evidence>
<dbReference type="SUPFAM" id="SSF53335">
    <property type="entry name" value="S-adenosyl-L-methionine-dependent methyltransferases"/>
    <property type="match status" value="1"/>
</dbReference>
<dbReference type="Gene3D" id="1.10.8.100">
    <property type="entry name" value="Ribosomal RNA adenine dimethylase-like, domain 2"/>
    <property type="match status" value="1"/>
</dbReference>
<dbReference type="SMART" id="SM00650">
    <property type="entry name" value="rADc"/>
    <property type="match status" value="1"/>
</dbReference>
<keyword evidence="6 7" id="KW-0694">RNA-binding</keyword>
<dbReference type="PANTHER" id="PTHR11727">
    <property type="entry name" value="DIMETHYLADENOSINE TRANSFERASE"/>
    <property type="match status" value="1"/>
</dbReference>
<dbReference type="PANTHER" id="PTHR11727:SF7">
    <property type="entry name" value="DIMETHYLADENOSINE TRANSFERASE-RELATED"/>
    <property type="match status" value="1"/>
</dbReference>
<evidence type="ECO:0000256" key="6">
    <source>
        <dbReference type="ARBA" id="ARBA00022884"/>
    </source>
</evidence>
<keyword evidence="4 7" id="KW-0808">Transferase</keyword>
<dbReference type="GO" id="GO:0005829">
    <property type="term" value="C:cytosol"/>
    <property type="evidence" value="ECO:0007669"/>
    <property type="project" value="TreeGrafter"/>
</dbReference>
<dbReference type="OrthoDB" id="9814755at2"/>